<evidence type="ECO:0000313" key="1">
    <source>
        <dbReference type="EnsemblMetazoa" id="tetur11g01730.1"/>
    </source>
</evidence>
<dbReference type="AlphaFoldDB" id="T1KGR4"/>
<dbReference type="EnsemblMetazoa" id="tetur11g01730.1">
    <property type="protein sequence ID" value="tetur11g01730.1"/>
    <property type="gene ID" value="tetur11g01730"/>
</dbReference>
<keyword evidence="2" id="KW-1185">Reference proteome</keyword>
<reference evidence="1" key="2">
    <citation type="submission" date="2015-06" db="UniProtKB">
        <authorList>
            <consortium name="EnsemblMetazoa"/>
        </authorList>
    </citation>
    <scope>IDENTIFICATION</scope>
</reference>
<accession>T1KGR4</accession>
<sequence length="99" mass="10679">MDQMARAKHQGLRIFLYQPNHHQYLDHLDLKDSSGVGSLIALTKSLVRAAIAEASRLVEYSSSGETSNGLVLPLRLGEAAPEKGVNGLDIIDAIEAVEP</sequence>
<dbReference type="Proteomes" id="UP000015104">
    <property type="component" value="Unassembled WGS sequence"/>
</dbReference>
<name>T1KGR4_TETUR</name>
<dbReference type="HOGENOM" id="CLU_2323350_0_0_1"/>
<protein>
    <submittedName>
        <fullName evidence="1">Uncharacterized protein</fullName>
    </submittedName>
</protein>
<reference evidence="2" key="1">
    <citation type="submission" date="2011-08" db="EMBL/GenBank/DDBJ databases">
        <authorList>
            <person name="Rombauts S."/>
        </authorList>
    </citation>
    <scope>NUCLEOTIDE SEQUENCE</scope>
    <source>
        <strain evidence="2">London</strain>
    </source>
</reference>
<organism evidence="1 2">
    <name type="scientific">Tetranychus urticae</name>
    <name type="common">Two-spotted spider mite</name>
    <dbReference type="NCBI Taxonomy" id="32264"/>
    <lineage>
        <taxon>Eukaryota</taxon>
        <taxon>Metazoa</taxon>
        <taxon>Ecdysozoa</taxon>
        <taxon>Arthropoda</taxon>
        <taxon>Chelicerata</taxon>
        <taxon>Arachnida</taxon>
        <taxon>Acari</taxon>
        <taxon>Acariformes</taxon>
        <taxon>Trombidiformes</taxon>
        <taxon>Prostigmata</taxon>
        <taxon>Eleutherengona</taxon>
        <taxon>Raphignathae</taxon>
        <taxon>Tetranychoidea</taxon>
        <taxon>Tetranychidae</taxon>
        <taxon>Tetranychus</taxon>
    </lineage>
</organism>
<dbReference type="EMBL" id="CAEY01000070">
    <property type="status" value="NOT_ANNOTATED_CDS"/>
    <property type="molecule type" value="Genomic_DNA"/>
</dbReference>
<evidence type="ECO:0000313" key="2">
    <source>
        <dbReference type="Proteomes" id="UP000015104"/>
    </source>
</evidence>
<proteinExistence type="predicted"/>